<dbReference type="InterPro" id="IPR005158">
    <property type="entry name" value="BTAD"/>
</dbReference>
<protein>
    <recommendedName>
        <fullName evidence="5">Bacterial transcriptional activator domain-containing protein</fullName>
    </recommendedName>
</protein>
<comment type="caution">
    <text evidence="6">The sequence shown here is derived from an EMBL/GenBank/DDBJ whole genome shotgun (WGS) entry which is preliminary data.</text>
</comment>
<evidence type="ECO:0000259" key="5">
    <source>
        <dbReference type="Pfam" id="PF03704"/>
    </source>
</evidence>
<dbReference type="GO" id="GO:0003677">
    <property type="term" value="F:DNA binding"/>
    <property type="evidence" value="ECO:0007669"/>
    <property type="project" value="TreeGrafter"/>
</dbReference>
<name>A0A1S2PJ77_9ACTN</name>
<feature type="compositionally biased region" description="Low complexity" evidence="4">
    <location>
        <begin position="68"/>
        <end position="87"/>
    </location>
</feature>
<evidence type="ECO:0000256" key="3">
    <source>
        <dbReference type="ARBA" id="ARBA00023163"/>
    </source>
</evidence>
<evidence type="ECO:0000256" key="1">
    <source>
        <dbReference type="ARBA" id="ARBA00023012"/>
    </source>
</evidence>
<dbReference type="PANTHER" id="PTHR35807">
    <property type="entry name" value="TRANSCRIPTIONAL REGULATOR REDD-RELATED"/>
    <property type="match status" value="1"/>
</dbReference>
<dbReference type="PANTHER" id="PTHR35807:SF1">
    <property type="entry name" value="TRANSCRIPTIONAL REGULATOR REDD"/>
    <property type="match status" value="1"/>
</dbReference>
<dbReference type="Pfam" id="PF03704">
    <property type="entry name" value="BTAD"/>
    <property type="match status" value="1"/>
</dbReference>
<dbReference type="RefSeq" id="WP_071366367.1">
    <property type="nucleotide sequence ID" value="NZ_MLYP01000034.1"/>
</dbReference>
<dbReference type="InterPro" id="IPR011990">
    <property type="entry name" value="TPR-like_helical_dom_sf"/>
</dbReference>
<dbReference type="Proteomes" id="UP000179935">
    <property type="component" value="Unassembled WGS sequence"/>
</dbReference>
<dbReference type="Gene3D" id="1.25.40.10">
    <property type="entry name" value="Tetratricopeptide repeat domain"/>
    <property type="match status" value="1"/>
</dbReference>
<evidence type="ECO:0000256" key="4">
    <source>
        <dbReference type="SAM" id="MobiDB-lite"/>
    </source>
</evidence>
<evidence type="ECO:0000313" key="6">
    <source>
        <dbReference type="EMBL" id="OIJ93024.1"/>
    </source>
</evidence>
<dbReference type="InterPro" id="IPR051677">
    <property type="entry name" value="AfsR-DnrI-RedD_regulator"/>
</dbReference>
<keyword evidence="7" id="KW-1185">Reference proteome</keyword>
<feature type="domain" description="Bacterial transcriptional activator" evidence="5">
    <location>
        <begin position="15"/>
        <end position="61"/>
    </location>
</feature>
<dbReference type="SUPFAM" id="SSF48452">
    <property type="entry name" value="TPR-like"/>
    <property type="match status" value="1"/>
</dbReference>
<dbReference type="EMBL" id="MLYP01000034">
    <property type="protein sequence ID" value="OIJ93024.1"/>
    <property type="molecule type" value="Genomic_DNA"/>
</dbReference>
<organism evidence="6 7">
    <name type="scientific">Streptomyces colonosanans</name>
    <dbReference type="NCBI Taxonomy" id="1428652"/>
    <lineage>
        <taxon>Bacteria</taxon>
        <taxon>Bacillati</taxon>
        <taxon>Actinomycetota</taxon>
        <taxon>Actinomycetes</taxon>
        <taxon>Kitasatosporales</taxon>
        <taxon>Streptomycetaceae</taxon>
        <taxon>Streptomyces</taxon>
    </lineage>
</organism>
<proteinExistence type="predicted"/>
<dbReference type="STRING" id="1428652.BIV24_12695"/>
<dbReference type="AlphaFoldDB" id="A0A1S2PJ77"/>
<reference evidence="6 7" key="1">
    <citation type="submission" date="2016-10" db="EMBL/GenBank/DDBJ databases">
        <title>Genome sequence of Streptomyces sp. MUSC 93.</title>
        <authorList>
            <person name="Lee L.-H."/>
            <person name="Ser H.-L."/>
            <person name="Law J.W.-F."/>
        </authorList>
    </citation>
    <scope>NUCLEOTIDE SEQUENCE [LARGE SCALE GENOMIC DNA]</scope>
    <source>
        <strain evidence="6 7">MUSC 93</strain>
    </source>
</reference>
<evidence type="ECO:0000256" key="2">
    <source>
        <dbReference type="ARBA" id="ARBA00023015"/>
    </source>
</evidence>
<sequence>MFSNAKQPQGAVDPIAAALMRALYRAGRQSDAIDQYHRTRGLLADELGVDPGPALREAYAEAFSGGRSAPHSAIPGAAPASAGRGTPSPRPALRSPERVTRQGRTTACGR</sequence>
<gene>
    <name evidence="6" type="ORF">BIV24_12695</name>
</gene>
<accession>A0A1S2PJ77</accession>
<dbReference type="GO" id="GO:0006355">
    <property type="term" value="P:regulation of DNA-templated transcription"/>
    <property type="evidence" value="ECO:0007669"/>
    <property type="project" value="TreeGrafter"/>
</dbReference>
<keyword evidence="2" id="KW-0805">Transcription regulation</keyword>
<evidence type="ECO:0000313" key="7">
    <source>
        <dbReference type="Proteomes" id="UP000179935"/>
    </source>
</evidence>
<feature type="region of interest" description="Disordered" evidence="4">
    <location>
        <begin position="63"/>
        <end position="110"/>
    </location>
</feature>
<keyword evidence="3" id="KW-0804">Transcription</keyword>
<dbReference type="GO" id="GO:0000160">
    <property type="term" value="P:phosphorelay signal transduction system"/>
    <property type="evidence" value="ECO:0007669"/>
    <property type="project" value="UniProtKB-KW"/>
</dbReference>
<keyword evidence="1" id="KW-0902">Two-component regulatory system</keyword>